<dbReference type="RefSeq" id="WP_188779553.1">
    <property type="nucleotide sequence ID" value="NZ_BMKQ01000001.1"/>
</dbReference>
<dbReference type="Gene3D" id="3.40.30.10">
    <property type="entry name" value="Glutaredoxin"/>
    <property type="match status" value="1"/>
</dbReference>
<organism evidence="1 2">
    <name type="scientific">Marmoricola endophyticus</name>
    <dbReference type="NCBI Taxonomy" id="2040280"/>
    <lineage>
        <taxon>Bacteria</taxon>
        <taxon>Bacillati</taxon>
        <taxon>Actinomycetota</taxon>
        <taxon>Actinomycetes</taxon>
        <taxon>Propionibacteriales</taxon>
        <taxon>Nocardioidaceae</taxon>
        <taxon>Marmoricola</taxon>
    </lineage>
</organism>
<accession>A0A917BKD5</accession>
<dbReference type="AlphaFoldDB" id="A0A917BKD5"/>
<sequence length="90" mass="10120">MPDPADASRPEPRVVVYSRPGCHLCEAALEIVARVCADLEETFVEVDITGDDDLLASYAEEIPVTLVDGERHDFWRVDEARLRHSLSARR</sequence>
<protein>
    <submittedName>
        <fullName evidence="1">Thioredoxin family protein</fullName>
    </submittedName>
</protein>
<dbReference type="InterPro" id="IPR036249">
    <property type="entry name" value="Thioredoxin-like_sf"/>
</dbReference>
<name>A0A917BKD5_9ACTN</name>
<proteinExistence type="predicted"/>
<evidence type="ECO:0000313" key="1">
    <source>
        <dbReference type="EMBL" id="GGF45313.1"/>
    </source>
</evidence>
<dbReference type="Proteomes" id="UP000649179">
    <property type="component" value="Unassembled WGS sequence"/>
</dbReference>
<dbReference type="SUPFAM" id="SSF52833">
    <property type="entry name" value="Thioredoxin-like"/>
    <property type="match status" value="1"/>
</dbReference>
<dbReference type="EMBL" id="BMKQ01000001">
    <property type="protein sequence ID" value="GGF45313.1"/>
    <property type="molecule type" value="Genomic_DNA"/>
</dbReference>
<reference evidence="1" key="1">
    <citation type="journal article" date="2014" name="Int. J. Syst. Evol. Microbiol.">
        <title>Complete genome sequence of Corynebacterium casei LMG S-19264T (=DSM 44701T), isolated from a smear-ripened cheese.</title>
        <authorList>
            <consortium name="US DOE Joint Genome Institute (JGI-PGF)"/>
            <person name="Walter F."/>
            <person name="Albersmeier A."/>
            <person name="Kalinowski J."/>
            <person name="Ruckert C."/>
        </authorList>
    </citation>
    <scope>NUCLEOTIDE SEQUENCE</scope>
    <source>
        <strain evidence="1">CGMCC 1.16067</strain>
    </source>
</reference>
<dbReference type="Pfam" id="PF05768">
    <property type="entry name" value="Glrx-like"/>
    <property type="match status" value="1"/>
</dbReference>
<dbReference type="InterPro" id="IPR008554">
    <property type="entry name" value="Glutaredoxin-like"/>
</dbReference>
<comment type="caution">
    <text evidence="1">The sequence shown here is derived from an EMBL/GenBank/DDBJ whole genome shotgun (WGS) entry which is preliminary data.</text>
</comment>
<reference evidence="1" key="2">
    <citation type="submission" date="2020-09" db="EMBL/GenBank/DDBJ databases">
        <authorList>
            <person name="Sun Q."/>
            <person name="Zhou Y."/>
        </authorList>
    </citation>
    <scope>NUCLEOTIDE SEQUENCE</scope>
    <source>
        <strain evidence="1">CGMCC 1.16067</strain>
    </source>
</reference>
<evidence type="ECO:0000313" key="2">
    <source>
        <dbReference type="Proteomes" id="UP000649179"/>
    </source>
</evidence>
<gene>
    <name evidence="1" type="ORF">GCM10011519_19000</name>
</gene>
<keyword evidence="2" id="KW-1185">Reference proteome</keyword>